<organism evidence="2 3">
    <name type="scientific">Fluviispira multicolorata</name>
    <dbReference type="NCBI Taxonomy" id="2654512"/>
    <lineage>
        <taxon>Bacteria</taxon>
        <taxon>Pseudomonadati</taxon>
        <taxon>Bdellovibrionota</taxon>
        <taxon>Oligoflexia</taxon>
        <taxon>Silvanigrellales</taxon>
        <taxon>Silvanigrellaceae</taxon>
        <taxon>Fluviispira</taxon>
    </lineage>
</organism>
<keyword evidence="3" id="KW-1185">Reference proteome</keyword>
<evidence type="ECO:0000256" key="1">
    <source>
        <dbReference type="HAMAP-Rule" id="MF_00386"/>
    </source>
</evidence>
<dbReference type="RefSeq" id="WP_152211401.1">
    <property type="nucleotide sequence ID" value="NZ_WFLN01000004.1"/>
</dbReference>
<sequence>MILKKLNEFFVLFFVFLIRVYKQCISPALGSRCRFYPSCSQYSLEAFQKYGAVKGFGKSVVRVCKCHPFHRGGVDLP</sequence>
<keyword evidence="1" id="KW-0472">Membrane</keyword>
<accession>A0A833JH41</accession>
<dbReference type="GO" id="GO:0005886">
    <property type="term" value="C:plasma membrane"/>
    <property type="evidence" value="ECO:0007669"/>
    <property type="project" value="UniProtKB-SubCell"/>
</dbReference>
<protein>
    <recommendedName>
        <fullName evidence="1">Putative membrane protein insertion efficiency factor</fullName>
    </recommendedName>
</protein>
<dbReference type="Pfam" id="PF01809">
    <property type="entry name" value="YidD"/>
    <property type="match status" value="1"/>
</dbReference>
<evidence type="ECO:0000313" key="3">
    <source>
        <dbReference type="Proteomes" id="UP000442694"/>
    </source>
</evidence>
<reference evidence="2 3" key="1">
    <citation type="submission" date="2019-10" db="EMBL/GenBank/DDBJ databases">
        <title>New genus of Silvanigrellaceae.</title>
        <authorList>
            <person name="Pitt A."/>
            <person name="Hahn M.W."/>
        </authorList>
    </citation>
    <scope>NUCLEOTIDE SEQUENCE [LARGE SCALE GENOMIC DNA]</scope>
    <source>
        <strain evidence="2 3">33A1-SZDP</strain>
    </source>
</reference>
<comment type="caution">
    <text evidence="2">The sequence shown here is derived from an EMBL/GenBank/DDBJ whole genome shotgun (WGS) entry which is preliminary data.</text>
</comment>
<dbReference type="AlphaFoldDB" id="A0A833JH41"/>
<gene>
    <name evidence="2" type="primary">yidD</name>
    <name evidence="2" type="ORF">GCL57_01040</name>
</gene>
<dbReference type="NCBIfam" id="TIGR00278">
    <property type="entry name" value="membrane protein insertion efficiency factor YidD"/>
    <property type="match status" value="1"/>
</dbReference>
<comment type="function">
    <text evidence="1">Could be involved in insertion of integral membrane proteins into the membrane.</text>
</comment>
<comment type="similarity">
    <text evidence="1">Belongs to the UPF0161 family.</text>
</comment>
<dbReference type="InterPro" id="IPR002696">
    <property type="entry name" value="Membr_insert_effic_factor_YidD"/>
</dbReference>
<proteinExistence type="inferred from homology"/>
<dbReference type="EMBL" id="WFLN01000004">
    <property type="protein sequence ID" value="KAB8033313.1"/>
    <property type="molecule type" value="Genomic_DNA"/>
</dbReference>
<dbReference type="PANTHER" id="PTHR33383:SF1">
    <property type="entry name" value="MEMBRANE PROTEIN INSERTION EFFICIENCY FACTOR-RELATED"/>
    <property type="match status" value="1"/>
</dbReference>
<dbReference type="SMART" id="SM01234">
    <property type="entry name" value="Haemolytic"/>
    <property type="match status" value="1"/>
</dbReference>
<name>A0A833JH41_9BACT</name>
<dbReference type="PANTHER" id="PTHR33383">
    <property type="entry name" value="MEMBRANE PROTEIN INSERTION EFFICIENCY FACTOR-RELATED"/>
    <property type="match status" value="1"/>
</dbReference>
<evidence type="ECO:0000313" key="2">
    <source>
        <dbReference type="EMBL" id="KAB8033313.1"/>
    </source>
</evidence>
<dbReference type="Proteomes" id="UP000442694">
    <property type="component" value="Unassembled WGS sequence"/>
</dbReference>
<keyword evidence="1" id="KW-1003">Cell membrane</keyword>
<comment type="subcellular location">
    <subcellularLocation>
        <location evidence="1">Cell membrane</location>
        <topology evidence="1">Peripheral membrane protein</topology>
        <orientation evidence="1">Cytoplasmic side</orientation>
    </subcellularLocation>
</comment>
<dbReference type="HAMAP" id="MF_00386">
    <property type="entry name" value="UPF0161_YidD"/>
    <property type="match status" value="1"/>
</dbReference>